<dbReference type="EC" id="2.7.1.-" evidence="1"/>
<sequence>MKYIVIIGDGMADRPIEELGGKTPLQ</sequence>
<name>A0A3B1CVG6_9ZZZZ</name>
<feature type="non-terminal residue" evidence="1">
    <location>
        <position position="26"/>
    </location>
</feature>
<organism evidence="1">
    <name type="scientific">hydrothermal vent metagenome</name>
    <dbReference type="NCBI Taxonomy" id="652676"/>
    <lineage>
        <taxon>unclassified sequences</taxon>
        <taxon>metagenomes</taxon>
        <taxon>ecological metagenomes</taxon>
    </lineage>
</organism>
<dbReference type="EMBL" id="UOGH01000068">
    <property type="protein sequence ID" value="VAX27938.1"/>
    <property type="molecule type" value="Genomic_DNA"/>
</dbReference>
<dbReference type="AlphaFoldDB" id="A0A3B1CVG6"/>
<keyword evidence="1" id="KW-0418">Kinase</keyword>
<dbReference type="GO" id="GO:0016301">
    <property type="term" value="F:kinase activity"/>
    <property type="evidence" value="ECO:0007669"/>
    <property type="project" value="UniProtKB-KW"/>
</dbReference>
<protein>
    <submittedName>
        <fullName evidence="1">Predicted functional analog of homoserine kinase</fullName>
        <ecNumber evidence="1">2.7.1.-</ecNumber>
    </submittedName>
</protein>
<gene>
    <name evidence="1" type="ORF">MNBD_NITROSPIRAE02-1504</name>
</gene>
<accession>A0A3B1CVG6</accession>
<keyword evidence="1" id="KW-0808">Transferase</keyword>
<proteinExistence type="predicted"/>
<evidence type="ECO:0000313" key="1">
    <source>
        <dbReference type="EMBL" id="VAX27938.1"/>
    </source>
</evidence>
<reference evidence="1" key="1">
    <citation type="submission" date="2018-06" db="EMBL/GenBank/DDBJ databases">
        <authorList>
            <person name="Zhirakovskaya E."/>
        </authorList>
    </citation>
    <scope>NUCLEOTIDE SEQUENCE</scope>
</reference>